<keyword evidence="1" id="KW-0732">Signal</keyword>
<protein>
    <recommendedName>
        <fullName evidence="4">SAP domain-containing protein</fullName>
    </recommendedName>
</protein>
<dbReference type="Proteomes" id="UP001295423">
    <property type="component" value="Unassembled WGS sequence"/>
</dbReference>
<dbReference type="AlphaFoldDB" id="A0AAD2CJ16"/>
<evidence type="ECO:0008006" key="4">
    <source>
        <dbReference type="Google" id="ProtNLM"/>
    </source>
</evidence>
<evidence type="ECO:0000313" key="2">
    <source>
        <dbReference type="EMBL" id="CAJ1936077.1"/>
    </source>
</evidence>
<gene>
    <name evidence="2" type="ORF">CYCCA115_LOCUS5026</name>
</gene>
<reference evidence="2" key="1">
    <citation type="submission" date="2023-08" db="EMBL/GenBank/DDBJ databases">
        <authorList>
            <person name="Audoor S."/>
            <person name="Bilcke G."/>
        </authorList>
    </citation>
    <scope>NUCLEOTIDE SEQUENCE</scope>
</reference>
<comment type="caution">
    <text evidence="2">The sequence shown here is derived from an EMBL/GenBank/DDBJ whole genome shotgun (WGS) entry which is preliminary data.</text>
</comment>
<evidence type="ECO:0000313" key="3">
    <source>
        <dbReference type="Proteomes" id="UP001295423"/>
    </source>
</evidence>
<sequence length="252" mass="27931">MKATLFSLCAYQLLAPGIAFFPTSSAISKSSPALVLMENSNIVDMEKEVMASARLKMDKKRVVSALDKDKASKEDPQKTALLASTWQISAAAGISAFIGCECVTHSNFLSVLVLTAAVFSAWRDPVDDEGLLGAISRLLGRATIQTVESSKPRLQRIARAAIMDDGDEDYFKTTAGRQTLADPRLAQYIEDLEKDNTSLSLWKERRELVDQYLSYYSLDDLQSKARERGIDTNCRKAQLMMKLVEADIIQLH</sequence>
<dbReference type="EMBL" id="CAKOGP040000546">
    <property type="protein sequence ID" value="CAJ1936077.1"/>
    <property type="molecule type" value="Genomic_DNA"/>
</dbReference>
<name>A0AAD2CJ16_9STRA</name>
<feature type="signal peptide" evidence="1">
    <location>
        <begin position="1"/>
        <end position="19"/>
    </location>
</feature>
<keyword evidence="3" id="KW-1185">Reference proteome</keyword>
<organism evidence="2 3">
    <name type="scientific">Cylindrotheca closterium</name>
    <dbReference type="NCBI Taxonomy" id="2856"/>
    <lineage>
        <taxon>Eukaryota</taxon>
        <taxon>Sar</taxon>
        <taxon>Stramenopiles</taxon>
        <taxon>Ochrophyta</taxon>
        <taxon>Bacillariophyta</taxon>
        <taxon>Bacillariophyceae</taxon>
        <taxon>Bacillariophycidae</taxon>
        <taxon>Bacillariales</taxon>
        <taxon>Bacillariaceae</taxon>
        <taxon>Cylindrotheca</taxon>
    </lineage>
</organism>
<proteinExistence type="predicted"/>
<accession>A0AAD2CJ16</accession>
<evidence type="ECO:0000256" key="1">
    <source>
        <dbReference type="SAM" id="SignalP"/>
    </source>
</evidence>
<feature type="chain" id="PRO_5042026268" description="SAP domain-containing protein" evidence="1">
    <location>
        <begin position="20"/>
        <end position="252"/>
    </location>
</feature>